<keyword evidence="4 6" id="KW-1133">Transmembrane helix</keyword>
<dbReference type="Proteomes" id="UP000593842">
    <property type="component" value="Chromosome"/>
</dbReference>
<keyword evidence="3 6" id="KW-0812">Transmembrane</keyword>
<protein>
    <recommendedName>
        <fullName evidence="9">Polysaccharide biosynthesis protein C-terminal domain-containing protein</fullName>
    </recommendedName>
</protein>
<proteinExistence type="predicted"/>
<evidence type="ECO:0000256" key="3">
    <source>
        <dbReference type="ARBA" id="ARBA00022692"/>
    </source>
</evidence>
<sequence>MVKSIISKYKNVPVEVKASIYYTICSIVQKCIVLITLPIFTRLMTTQQYGQYSIYQSWMNIVAIFATLNLQYGSFDTAMIKFENDRDRYISSIQGIVSVLTLITLIIYIIAPVFWNDLLELPSILVLAMIVEILMSTVLAFWTNKQRFMYKYKPMIIVTLIISVTSPLIGLVGVLLFEEKGIARILGNTAVYLCIGLIIYIYQSYKGKALYDKKYWTYALKFNIPLIPYYLSQMIFNQSDRIMISRMSGQTNAALYSVAYQFAVVLVFVINSINSSFVPWTYRSIKDKKHNMIKKVTNIIIIFIATMLIVLILFGPEAIAILGGSKYKDAIWVVPPVAGSLLFLFLSQLCINVMFYFEENSYLVKGSILSAVLNIVLNFILIPVFGYVVAGYTTLFSYIVFWLSNLYYMNKSCKDKIEDYRYDTLFDWKKIFIIATAFTVLIILLTFTYYTIWLRIIFVGIIGIIALLNRNKIIEYFKLIKG</sequence>
<feature type="transmembrane region" description="Helical" evidence="6">
    <location>
        <begin position="182"/>
        <end position="203"/>
    </location>
</feature>
<keyword evidence="5 6" id="KW-0472">Membrane</keyword>
<feature type="transmembrane region" description="Helical" evidence="6">
    <location>
        <begin position="121"/>
        <end position="143"/>
    </location>
</feature>
<feature type="transmembrane region" description="Helical" evidence="6">
    <location>
        <begin position="215"/>
        <end position="236"/>
    </location>
</feature>
<dbReference type="InterPro" id="IPR002797">
    <property type="entry name" value="Polysacc_synth"/>
</dbReference>
<feature type="transmembrane region" description="Helical" evidence="6">
    <location>
        <begin position="256"/>
        <end position="278"/>
    </location>
</feature>
<dbReference type="EMBL" id="AP024085">
    <property type="protein sequence ID" value="BCL58970.1"/>
    <property type="molecule type" value="Genomic_DNA"/>
</dbReference>
<evidence type="ECO:0000256" key="4">
    <source>
        <dbReference type="ARBA" id="ARBA00022989"/>
    </source>
</evidence>
<gene>
    <name evidence="7" type="primary">cps4J</name>
    <name evidence="7" type="ORF">Fi14EGH31_26820</name>
</gene>
<evidence type="ECO:0000256" key="5">
    <source>
        <dbReference type="ARBA" id="ARBA00023136"/>
    </source>
</evidence>
<evidence type="ECO:0000313" key="7">
    <source>
        <dbReference type="EMBL" id="BCL58970.1"/>
    </source>
</evidence>
<evidence type="ECO:0000313" key="8">
    <source>
        <dbReference type="Proteomes" id="UP000593842"/>
    </source>
</evidence>
<accession>A0A7I8E591</accession>
<feature type="transmembrane region" description="Helical" evidence="6">
    <location>
        <begin position="155"/>
        <end position="176"/>
    </location>
</feature>
<dbReference type="RefSeq" id="WP_022001098.1">
    <property type="nucleotide sequence ID" value="NZ_AP024085.1"/>
</dbReference>
<evidence type="ECO:0008006" key="9">
    <source>
        <dbReference type="Google" id="ProtNLM"/>
    </source>
</evidence>
<feature type="transmembrane region" description="Helical" evidence="6">
    <location>
        <begin position="330"/>
        <end position="355"/>
    </location>
</feature>
<comment type="subcellular location">
    <subcellularLocation>
        <location evidence="1">Cell membrane</location>
        <topology evidence="1">Multi-pass membrane protein</topology>
    </subcellularLocation>
</comment>
<evidence type="ECO:0000256" key="1">
    <source>
        <dbReference type="ARBA" id="ARBA00004651"/>
    </source>
</evidence>
<feature type="transmembrane region" description="Helical" evidence="6">
    <location>
        <begin position="452"/>
        <end position="469"/>
    </location>
</feature>
<feature type="transmembrane region" description="Helical" evidence="6">
    <location>
        <begin position="93"/>
        <end position="115"/>
    </location>
</feature>
<feature type="transmembrane region" description="Helical" evidence="6">
    <location>
        <begin position="387"/>
        <end position="408"/>
    </location>
</feature>
<feature type="transmembrane region" description="Helical" evidence="6">
    <location>
        <begin position="20"/>
        <end position="40"/>
    </location>
</feature>
<dbReference type="GeneID" id="70581120"/>
<dbReference type="GO" id="GO:0005886">
    <property type="term" value="C:plasma membrane"/>
    <property type="evidence" value="ECO:0007669"/>
    <property type="project" value="UniProtKB-SubCell"/>
</dbReference>
<feature type="transmembrane region" description="Helical" evidence="6">
    <location>
        <begin position="299"/>
        <end position="324"/>
    </location>
</feature>
<feature type="transmembrane region" description="Helical" evidence="6">
    <location>
        <begin position="52"/>
        <end position="72"/>
    </location>
</feature>
<feature type="transmembrane region" description="Helical" evidence="6">
    <location>
        <begin position="428"/>
        <end position="446"/>
    </location>
</feature>
<evidence type="ECO:0000256" key="2">
    <source>
        <dbReference type="ARBA" id="ARBA00022475"/>
    </source>
</evidence>
<dbReference type="AlphaFoldDB" id="A0A7I8E591"/>
<organism evidence="7 8">
    <name type="scientific">Faecalibacillus intestinalis</name>
    <dbReference type="NCBI Taxonomy" id="1982626"/>
    <lineage>
        <taxon>Bacteria</taxon>
        <taxon>Bacillati</taxon>
        <taxon>Bacillota</taxon>
        <taxon>Erysipelotrichia</taxon>
        <taxon>Erysipelotrichales</taxon>
        <taxon>Coprobacillaceae</taxon>
        <taxon>Faecalibacillus</taxon>
    </lineage>
</organism>
<reference evidence="8" key="1">
    <citation type="submission" date="2020-09" db="EMBL/GenBank/DDBJ databases">
        <title>Complete genome sequencing of Faecalibacillus intestinalis strain 14EGH31.</title>
        <authorList>
            <person name="Sakamoto M."/>
            <person name="Murakami T."/>
            <person name="Mori H."/>
        </authorList>
    </citation>
    <scope>NUCLEOTIDE SEQUENCE [LARGE SCALE GENOMIC DNA]</scope>
    <source>
        <strain evidence="8">14EGH31</strain>
    </source>
</reference>
<dbReference type="KEGG" id="fit:Fi14EGH31_26820"/>
<dbReference type="Pfam" id="PF01943">
    <property type="entry name" value="Polysacc_synt"/>
    <property type="match status" value="1"/>
</dbReference>
<dbReference type="PANTHER" id="PTHR30250:SF11">
    <property type="entry name" value="O-ANTIGEN TRANSPORTER-RELATED"/>
    <property type="match status" value="1"/>
</dbReference>
<evidence type="ECO:0000256" key="6">
    <source>
        <dbReference type="SAM" id="Phobius"/>
    </source>
</evidence>
<name>A0A7I8E591_9FIRM</name>
<feature type="transmembrane region" description="Helical" evidence="6">
    <location>
        <begin position="362"/>
        <end position="381"/>
    </location>
</feature>
<dbReference type="PANTHER" id="PTHR30250">
    <property type="entry name" value="PST FAMILY PREDICTED COLANIC ACID TRANSPORTER"/>
    <property type="match status" value="1"/>
</dbReference>
<keyword evidence="2" id="KW-1003">Cell membrane</keyword>
<dbReference type="InterPro" id="IPR050833">
    <property type="entry name" value="Poly_Biosynth_Transport"/>
</dbReference>